<organism evidence="1 2">
    <name type="scientific">Streptomyces azureus</name>
    <dbReference type="NCBI Taxonomy" id="146537"/>
    <lineage>
        <taxon>Bacteria</taxon>
        <taxon>Bacillati</taxon>
        <taxon>Actinomycetota</taxon>
        <taxon>Actinomycetes</taxon>
        <taxon>Kitasatosporales</taxon>
        <taxon>Streptomycetaceae</taxon>
        <taxon>Streptomyces</taxon>
    </lineage>
</organism>
<reference evidence="1" key="1">
    <citation type="journal article" date="2015" name="Genome Announc.">
        <title>Draft Genome Sequence of Thiostrepton-Producing Streptomyces azureus ATCC 14921.</title>
        <authorList>
            <person name="Sakihara K."/>
            <person name="Maeda J."/>
            <person name="Tashiro K."/>
            <person name="Fujino Y."/>
            <person name="Kuhara S."/>
            <person name="Ohshima T."/>
            <person name="Ogata S."/>
            <person name="Doi K."/>
        </authorList>
    </citation>
    <scope>NUCLEOTIDE SEQUENCE [LARGE SCALE GENOMIC DNA]</scope>
    <source>
        <strain evidence="1">ATCC14921</strain>
    </source>
</reference>
<dbReference type="GO" id="GO:0004497">
    <property type="term" value="F:monooxygenase activity"/>
    <property type="evidence" value="ECO:0007669"/>
    <property type="project" value="UniProtKB-KW"/>
</dbReference>
<keyword evidence="1" id="KW-0560">Oxidoreductase</keyword>
<keyword evidence="1" id="KW-0503">Monooxygenase</keyword>
<gene>
    <name evidence="1" type="ORF">SAZU_7421</name>
</gene>
<dbReference type="EMBL" id="DF968453">
    <property type="protein sequence ID" value="GAP52544.1"/>
    <property type="molecule type" value="Genomic_DNA"/>
</dbReference>
<protein>
    <submittedName>
        <fullName evidence="1">Monooxygenase FAD-binding</fullName>
    </submittedName>
</protein>
<evidence type="ECO:0000313" key="2">
    <source>
        <dbReference type="Proteomes" id="UP000053859"/>
    </source>
</evidence>
<dbReference type="AlphaFoldDB" id="A0A0K8PYK0"/>
<accession>A0A0K8PYK0</accession>
<proteinExistence type="predicted"/>
<dbReference type="Proteomes" id="UP000053859">
    <property type="component" value="Unassembled WGS sequence"/>
</dbReference>
<evidence type="ECO:0000313" key="1">
    <source>
        <dbReference type="EMBL" id="GAP52544.1"/>
    </source>
</evidence>
<sequence>MMRTISPITVQAAARPKGNLRRTGRTVVDVVVVTAAMPVSPFRQPRSVRPARVSRYWRMVIALSTMSRATDMAEA</sequence>
<name>A0A0K8PYK0_STRAJ</name>
<keyword evidence="2" id="KW-1185">Reference proteome</keyword>